<dbReference type="EMBL" id="KZ350871">
    <property type="protein sequence ID" value="PIO63467.1"/>
    <property type="molecule type" value="Genomic_DNA"/>
</dbReference>
<name>A0A2G9TZW9_TELCI</name>
<organism evidence="1 2">
    <name type="scientific">Teladorsagia circumcincta</name>
    <name type="common">Brown stomach worm</name>
    <name type="synonym">Ostertagia circumcincta</name>
    <dbReference type="NCBI Taxonomy" id="45464"/>
    <lineage>
        <taxon>Eukaryota</taxon>
        <taxon>Metazoa</taxon>
        <taxon>Ecdysozoa</taxon>
        <taxon>Nematoda</taxon>
        <taxon>Chromadorea</taxon>
        <taxon>Rhabditida</taxon>
        <taxon>Rhabditina</taxon>
        <taxon>Rhabditomorpha</taxon>
        <taxon>Strongyloidea</taxon>
        <taxon>Trichostrongylidae</taxon>
        <taxon>Teladorsagia</taxon>
    </lineage>
</organism>
<keyword evidence="2" id="KW-1185">Reference proteome</keyword>
<gene>
    <name evidence="1" type="ORF">TELCIR_14931</name>
</gene>
<protein>
    <submittedName>
        <fullName evidence="1">Uncharacterized protein</fullName>
    </submittedName>
</protein>
<evidence type="ECO:0000313" key="1">
    <source>
        <dbReference type="EMBL" id="PIO63467.1"/>
    </source>
</evidence>
<dbReference type="AlphaFoldDB" id="A0A2G9TZW9"/>
<reference evidence="1 2" key="1">
    <citation type="submission" date="2015-09" db="EMBL/GenBank/DDBJ databases">
        <title>Draft genome of the parasitic nematode Teladorsagia circumcincta isolate WARC Sus (inbred).</title>
        <authorList>
            <person name="Mitreva M."/>
        </authorList>
    </citation>
    <scope>NUCLEOTIDE SEQUENCE [LARGE SCALE GENOMIC DNA]</scope>
    <source>
        <strain evidence="1 2">S</strain>
    </source>
</reference>
<proteinExistence type="predicted"/>
<dbReference type="Proteomes" id="UP000230423">
    <property type="component" value="Unassembled WGS sequence"/>
</dbReference>
<accession>A0A2G9TZW9</accession>
<evidence type="ECO:0000313" key="2">
    <source>
        <dbReference type="Proteomes" id="UP000230423"/>
    </source>
</evidence>
<sequence length="60" mass="7145">MIRQQVTVLSSLLNFCRVQPDELSMRRRRNVKESSTFFGKGRIAYVPFPEHQKCFDMPLR</sequence>